<evidence type="ECO:0000256" key="9">
    <source>
        <dbReference type="ARBA" id="ARBA00041206"/>
    </source>
</evidence>
<evidence type="ECO:0000256" key="7">
    <source>
        <dbReference type="ARBA" id="ARBA00038016"/>
    </source>
</evidence>
<keyword evidence="3" id="KW-0689">Ribosomal protein</keyword>
<dbReference type="Gene3D" id="3.90.280.10">
    <property type="entry name" value="PEBP-like"/>
    <property type="match status" value="1"/>
</dbReference>
<sequence>MAATSVLRKAGSFSQCFGCFRSYTKNIGLDIKSVSRRLCTGAIETSSSSDDSVSVVNEDVPEKRKEFRKFRSRLYRQNRMNPELERRARQGNLTINLDAVHKDWLAKGLQSTRNLAKHYGIFEHIFAGLEFKPTVLMKIIYEQGNQEVKWGNFVSPSQAKSCPTVDFQSDSGTYWTLILTNPDGNIWDKDSELLHWFVANIPGNKVSEGDVIREYIPPIPPKGTGFHRYVFCLLRQKDKLNLDKYTPSDSSFSSQWTFKLAELLHDNKDDVTPAGLGFFQAAWDETVSNTYLETLGIAEPVYDLKPFITPTYKRKNTTTVTFENKYRNM</sequence>
<dbReference type="RefSeq" id="XP_031556349.1">
    <property type="nucleotide sequence ID" value="XM_031700489.1"/>
</dbReference>
<dbReference type="SUPFAM" id="SSF49777">
    <property type="entry name" value="PEBP-like"/>
    <property type="match status" value="1"/>
</dbReference>
<evidence type="ECO:0000256" key="1">
    <source>
        <dbReference type="ARBA" id="ARBA00004173"/>
    </source>
</evidence>
<dbReference type="InterPro" id="IPR008914">
    <property type="entry name" value="PEBP"/>
</dbReference>
<evidence type="ECO:0000256" key="4">
    <source>
        <dbReference type="ARBA" id="ARBA00023054"/>
    </source>
</evidence>
<evidence type="ECO:0000256" key="3">
    <source>
        <dbReference type="ARBA" id="ARBA00022980"/>
    </source>
</evidence>
<keyword evidence="10" id="KW-1185">Reference proteome</keyword>
<dbReference type="AlphaFoldDB" id="A0A6P8HIZ3"/>
<name>A0A6P8HIZ3_ACTTE</name>
<dbReference type="OrthoDB" id="2153661at2759"/>
<dbReference type="InParanoid" id="A0A6P8HIZ3"/>
<dbReference type="GeneID" id="116293093"/>
<evidence type="ECO:0000256" key="2">
    <source>
        <dbReference type="ARBA" id="ARBA00022946"/>
    </source>
</evidence>
<dbReference type="Pfam" id="PF01161">
    <property type="entry name" value="PBP"/>
    <property type="match status" value="1"/>
</dbReference>
<dbReference type="Proteomes" id="UP000515163">
    <property type="component" value="Unplaced"/>
</dbReference>
<gene>
    <name evidence="11" type="primary">LOC116293093</name>
</gene>
<evidence type="ECO:0000256" key="8">
    <source>
        <dbReference type="ARBA" id="ARBA00039444"/>
    </source>
</evidence>
<comment type="similarity">
    <text evidence="7">Belongs to the phosphatidylethanolamine-binding protein family. Mitochondrion-specific ribosomal protein mL38 subfamily.</text>
</comment>
<protein>
    <recommendedName>
        <fullName evidence="8">Large ribosomal subunit protein mL38</fullName>
    </recommendedName>
    <alternativeName>
        <fullName evidence="9">39S ribosomal protein L38, mitochondrial</fullName>
    </alternativeName>
</protein>
<dbReference type="PANTHER" id="PTHR11362:SF133">
    <property type="entry name" value="LARGE RIBOSOMAL SUBUNIT PROTEIN ML38"/>
    <property type="match status" value="1"/>
</dbReference>
<dbReference type="PANTHER" id="PTHR11362">
    <property type="entry name" value="PHOSPHATIDYLETHANOLAMINE-BINDING PROTEIN"/>
    <property type="match status" value="1"/>
</dbReference>
<dbReference type="InterPro" id="IPR035810">
    <property type="entry name" value="PEBP_euk"/>
</dbReference>
<evidence type="ECO:0000313" key="11">
    <source>
        <dbReference type="RefSeq" id="XP_031556349.1"/>
    </source>
</evidence>
<dbReference type="KEGG" id="aten:116293093"/>
<evidence type="ECO:0000256" key="6">
    <source>
        <dbReference type="ARBA" id="ARBA00023274"/>
    </source>
</evidence>
<keyword evidence="4" id="KW-0175">Coiled coil</keyword>
<dbReference type="InterPro" id="IPR036610">
    <property type="entry name" value="PEBP-like_sf"/>
</dbReference>
<comment type="subcellular location">
    <subcellularLocation>
        <location evidence="1">Mitochondrion</location>
    </subcellularLocation>
</comment>
<evidence type="ECO:0000313" key="10">
    <source>
        <dbReference type="Proteomes" id="UP000515163"/>
    </source>
</evidence>
<keyword evidence="6" id="KW-0687">Ribonucleoprotein</keyword>
<reference evidence="11" key="1">
    <citation type="submission" date="2025-08" db="UniProtKB">
        <authorList>
            <consortium name="RefSeq"/>
        </authorList>
    </citation>
    <scope>IDENTIFICATION</scope>
    <source>
        <tissue evidence="11">Tentacle</tissue>
    </source>
</reference>
<organism evidence="10 11">
    <name type="scientific">Actinia tenebrosa</name>
    <name type="common">Australian red waratah sea anemone</name>
    <dbReference type="NCBI Taxonomy" id="6105"/>
    <lineage>
        <taxon>Eukaryota</taxon>
        <taxon>Metazoa</taxon>
        <taxon>Cnidaria</taxon>
        <taxon>Anthozoa</taxon>
        <taxon>Hexacorallia</taxon>
        <taxon>Actiniaria</taxon>
        <taxon>Actiniidae</taxon>
        <taxon>Actinia</taxon>
    </lineage>
</organism>
<dbReference type="GO" id="GO:0005762">
    <property type="term" value="C:mitochondrial large ribosomal subunit"/>
    <property type="evidence" value="ECO:0007669"/>
    <property type="project" value="TreeGrafter"/>
</dbReference>
<proteinExistence type="inferred from homology"/>
<evidence type="ECO:0000256" key="5">
    <source>
        <dbReference type="ARBA" id="ARBA00023128"/>
    </source>
</evidence>
<accession>A0A6P8HIZ3</accession>
<keyword evidence="2" id="KW-0809">Transit peptide</keyword>
<keyword evidence="5" id="KW-0496">Mitochondrion</keyword>
<dbReference type="FunCoup" id="A0A6P8HIZ3">
    <property type="interactions" value="1251"/>
</dbReference>
<dbReference type="CDD" id="cd00866">
    <property type="entry name" value="PEBP_euk"/>
    <property type="match status" value="1"/>
</dbReference>